<dbReference type="GO" id="GO:0006260">
    <property type="term" value="P:DNA replication"/>
    <property type="evidence" value="ECO:0007669"/>
    <property type="project" value="UniProtKB-KW"/>
</dbReference>
<dbReference type="PROSITE" id="PS50076">
    <property type="entry name" value="DNAJ_2"/>
    <property type="match status" value="1"/>
</dbReference>
<name>A0A8J7H7S2_9FIRM</name>
<sequence>MISDLKRKLRQLKKMEDQIRFFNSFISRNKQYIWDQYFSTKDIDDNSVKYNMKYLMELDRDKLKEVFEEYFIHVYYQLYKENGILTDSVYNIDLLTDLGLPPNADLESLKHKFRELAKLHHPDQGGDKDKFIDILNKYKILISDATERNSDN</sequence>
<evidence type="ECO:0000313" key="3">
    <source>
        <dbReference type="EMBL" id="MBH1939665.1"/>
    </source>
</evidence>
<dbReference type="EMBL" id="JAEAGR010000002">
    <property type="protein sequence ID" value="MBH1939665.1"/>
    <property type="molecule type" value="Genomic_DNA"/>
</dbReference>
<dbReference type="Proteomes" id="UP000623269">
    <property type="component" value="Unassembled WGS sequence"/>
</dbReference>
<dbReference type="AlphaFoldDB" id="A0A8J7H7S2"/>
<comment type="caution">
    <text evidence="3">The sequence shown here is derived from an EMBL/GenBank/DDBJ whole genome shotgun (WGS) entry which is preliminary data.</text>
</comment>
<keyword evidence="4" id="KW-1185">Reference proteome</keyword>
<evidence type="ECO:0000259" key="2">
    <source>
        <dbReference type="PROSITE" id="PS50076"/>
    </source>
</evidence>
<evidence type="ECO:0000313" key="4">
    <source>
        <dbReference type="Proteomes" id="UP000623269"/>
    </source>
</evidence>
<keyword evidence="1" id="KW-0235">DNA replication</keyword>
<gene>
    <name evidence="3" type="ORF">I5677_02005</name>
</gene>
<reference evidence="3" key="1">
    <citation type="submission" date="2020-12" db="EMBL/GenBank/DDBJ databases">
        <title>M. sibirica DSM 26468T genome.</title>
        <authorList>
            <person name="Thieme N."/>
            <person name="Rettenmaier R."/>
            <person name="Zverlov V."/>
            <person name="Liebl W."/>
        </authorList>
    </citation>
    <scope>NUCLEOTIDE SEQUENCE</scope>
    <source>
        <strain evidence="3">DSM 26468</strain>
    </source>
</reference>
<dbReference type="RefSeq" id="WP_197659899.1">
    <property type="nucleotide sequence ID" value="NZ_JAEAGR010000002.1"/>
</dbReference>
<feature type="domain" description="J" evidence="2">
    <location>
        <begin position="93"/>
        <end position="152"/>
    </location>
</feature>
<evidence type="ECO:0000256" key="1">
    <source>
        <dbReference type="ARBA" id="ARBA00022705"/>
    </source>
</evidence>
<protein>
    <submittedName>
        <fullName evidence="3">DnaJ domain-containing protein</fullName>
    </submittedName>
</protein>
<proteinExistence type="predicted"/>
<dbReference type="CDD" id="cd06257">
    <property type="entry name" value="DnaJ"/>
    <property type="match status" value="1"/>
</dbReference>
<dbReference type="SUPFAM" id="SSF46565">
    <property type="entry name" value="Chaperone J-domain"/>
    <property type="match status" value="1"/>
</dbReference>
<dbReference type="Gene3D" id="1.10.287.110">
    <property type="entry name" value="DnaJ domain"/>
    <property type="match status" value="1"/>
</dbReference>
<dbReference type="SMART" id="SM00271">
    <property type="entry name" value="DnaJ"/>
    <property type="match status" value="1"/>
</dbReference>
<dbReference type="Pfam" id="PF00226">
    <property type="entry name" value="DnaJ"/>
    <property type="match status" value="1"/>
</dbReference>
<accession>A0A8J7H7S2</accession>
<organism evidence="3 4">
    <name type="scientific">Mobilitalea sibirica</name>
    <dbReference type="NCBI Taxonomy" id="1462919"/>
    <lineage>
        <taxon>Bacteria</taxon>
        <taxon>Bacillati</taxon>
        <taxon>Bacillota</taxon>
        <taxon>Clostridia</taxon>
        <taxon>Lachnospirales</taxon>
        <taxon>Lachnospiraceae</taxon>
        <taxon>Mobilitalea</taxon>
    </lineage>
</organism>
<dbReference type="InterPro" id="IPR001623">
    <property type="entry name" value="DnaJ_domain"/>
</dbReference>
<dbReference type="InterPro" id="IPR036869">
    <property type="entry name" value="J_dom_sf"/>
</dbReference>